<dbReference type="InterPro" id="IPR000312">
    <property type="entry name" value="Glycosyl_Trfase_fam3"/>
</dbReference>
<organism evidence="4">
    <name type="scientific">mine drainage metagenome</name>
    <dbReference type="NCBI Taxonomy" id="410659"/>
    <lineage>
        <taxon>unclassified sequences</taxon>
        <taxon>metagenomes</taxon>
        <taxon>ecological metagenomes</taxon>
    </lineage>
</organism>
<feature type="domain" description="Glycosyl transferase family 3" evidence="3">
    <location>
        <begin position="1"/>
        <end position="164"/>
    </location>
</feature>
<proteinExistence type="predicted"/>
<dbReference type="InterPro" id="IPR035902">
    <property type="entry name" value="Nuc_phospho_transferase"/>
</dbReference>
<dbReference type="EMBL" id="AUZZ01004599">
    <property type="protein sequence ID" value="EQD52518.1"/>
    <property type="molecule type" value="Genomic_DNA"/>
</dbReference>
<dbReference type="Pfam" id="PF00591">
    <property type="entry name" value="Glycos_transf_3"/>
    <property type="match status" value="1"/>
</dbReference>
<dbReference type="AlphaFoldDB" id="T1A6L3"/>
<evidence type="ECO:0000256" key="2">
    <source>
        <dbReference type="ARBA" id="ARBA00022679"/>
    </source>
</evidence>
<evidence type="ECO:0000313" key="4">
    <source>
        <dbReference type="EMBL" id="EQD52518.1"/>
    </source>
</evidence>
<dbReference type="GO" id="GO:0000162">
    <property type="term" value="P:L-tryptophan biosynthetic process"/>
    <property type="evidence" value="ECO:0007669"/>
    <property type="project" value="InterPro"/>
</dbReference>
<accession>T1A6L3</accession>
<dbReference type="PANTHER" id="PTHR43285:SF2">
    <property type="entry name" value="ANTHRANILATE PHOSPHORIBOSYLTRANSFERASE"/>
    <property type="match status" value="1"/>
</dbReference>
<dbReference type="SUPFAM" id="SSF52418">
    <property type="entry name" value="Nucleoside phosphorylase/phosphoribosyltransferase catalytic domain"/>
    <property type="match status" value="1"/>
</dbReference>
<name>T1A6L3_9ZZZZ</name>
<reference evidence="4" key="1">
    <citation type="submission" date="2013-08" db="EMBL/GenBank/DDBJ databases">
        <authorList>
            <person name="Mendez C."/>
            <person name="Richter M."/>
            <person name="Ferrer M."/>
            <person name="Sanchez J."/>
        </authorList>
    </citation>
    <scope>NUCLEOTIDE SEQUENCE</scope>
</reference>
<evidence type="ECO:0000256" key="1">
    <source>
        <dbReference type="ARBA" id="ARBA00022676"/>
    </source>
</evidence>
<feature type="non-terminal residue" evidence="4">
    <location>
        <position position="180"/>
    </location>
</feature>
<comment type="caution">
    <text evidence="4">The sequence shown here is derived from an EMBL/GenBank/DDBJ whole genome shotgun (WGS) entry which is preliminary data.</text>
</comment>
<dbReference type="Gene3D" id="3.40.1030.10">
    <property type="entry name" value="Nucleoside phosphorylase/phosphoribosyltransferase catalytic domain"/>
    <property type="match status" value="1"/>
</dbReference>
<reference evidence="4" key="2">
    <citation type="journal article" date="2014" name="ISME J.">
        <title>Microbial stratification in low pH oxic and suboxic macroscopic growths along an acid mine drainage.</title>
        <authorList>
            <person name="Mendez-Garcia C."/>
            <person name="Mesa V."/>
            <person name="Sprenger R.R."/>
            <person name="Richter M."/>
            <person name="Diez M.S."/>
            <person name="Solano J."/>
            <person name="Bargiela R."/>
            <person name="Golyshina O.V."/>
            <person name="Manteca A."/>
            <person name="Ramos J.L."/>
            <person name="Gallego J.R."/>
            <person name="Llorente I."/>
            <person name="Martins Dos Santos V.A."/>
            <person name="Jensen O.N."/>
            <person name="Pelaez A.I."/>
            <person name="Sanchez J."/>
            <person name="Ferrer M."/>
        </authorList>
    </citation>
    <scope>NUCLEOTIDE SEQUENCE</scope>
</reference>
<dbReference type="InterPro" id="IPR005940">
    <property type="entry name" value="Anthranilate_Pribosyl_Tfrase"/>
</dbReference>
<dbReference type="GO" id="GO:0004048">
    <property type="term" value="F:anthranilate phosphoribosyltransferase activity"/>
    <property type="evidence" value="ECO:0007669"/>
    <property type="project" value="InterPro"/>
</dbReference>
<protein>
    <submittedName>
        <fullName evidence="4">Anthranilate phosphoribosyltransferase</fullName>
    </submittedName>
</protein>
<dbReference type="GO" id="GO:0005829">
    <property type="term" value="C:cytosol"/>
    <property type="evidence" value="ECO:0007669"/>
    <property type="project" value="TreeGrafter"/>
</dbReference>
<keyword evidence="1 4" id="KW-0328">Glycosyltransferase</keyword>
<gene>
    <name evidence="4" type="ORF">B2A_06497</name>
</gene>
<dbReference type="PANTHER" id="PTHR43285">
    <property type="entry name" value="ANTHRANILATE PHOSPHORIBOSYLTRANSFERASE"/>
    <property type="match status" value="1"/>
</dbReference>
<sequence>MARLAAARRRVGQRTVFNLMGPLLTPVRPTYQLVGAPDRSSARLLVEGLRRRGVRWVVGLTSREGCDEVSPRNPTSLLWAVGRRRSSATLRPETLLEPSERRGSWGPLSPRASARAADALLAGAMGARRGAVVLTAGAAFYLTGRTSSLTAGVMRARRLIDSGRPEDLRRRLQDLARESD</sequence>
<keyword evidence="2 4" id="KW-0808">Transferase</keyword>
<evidence type="ECO:0000259" key="3">
    <source>
        <dbReference type="Pfam" id="PF00591"/>
    </source>
</evidence>